<keyword evidence="2" id="KW-1185">Reference proteome</keyword>
<dbReference type="Proteomes" id="UP000030647">
    <property type="component" value="Unassembled WGS sequence"/>
</dbReference>
<dbReference type="EMBL" id="KI271587">
    <property type="protein sequence ID" value="ERL65391.1"/>
    <property type="molecule type" value="Genomic_DNA"/>
</dbReference>
<evidence type="ECO:0000313" key="1">
    <source>
        <dbReference type="EMBL" id="ERL65391.1"/>
    </source>
</evidence>
<reference evidence="2" key="1">
    <citation type="journal article" date="2013" name="Genome Announc.">
        <title>Whole-Genome Sequencing of Lactobacillus shenzhenensis Strain LY-73T.</title>
        <authorList>
            <person name="Lin Z."/>
            <person name="Liu Z."/>
            <person name="Yang R."/>
            <person name="Zou Y."/>
            <person name="Wan D."/>
            <person name="Chen J."/>
            <person name="Guo M."/>
            <person name="Zhao J."/>
            <person name="Fang C."/>
            <person name="Yang R."/>
            <person name="Liu F."/>
        </authorList>
    </citation>
    <scope>NUCLEOTIDE SEQUENCE [LARGE SCALE GENOMIC DNA]</scope>
    <source>
        <strain evidence="2">LY-73</strain>
    </source>
</reference>
<accession>U4TKM9</accession>
<protein>
    <submittedName>
        <fullName evidence="1">Uncharacterized protein</fullName>
    </submittedName>
</protein>
<organism evidence="1 2">
    <name type="scientific">Schleiferilactobacillus shenzhenensis LY-73</name>
    <dbReference type="NCBI Taxonomy" id="1231336"/>
    <lineage>
        <taxon>Bacteria</taxon>
        <taxon>Bacillati</taxon>
        <taxon>Bacillota</taxon>
        <taxon>Bacilli</taxon>
        <taxon>Lactobacillales</taxon>
        <taxon>Lactobacillaceae</taxon>
        <taxon>Schleiferilactobacillus</taxon>
    </lineage>
</organism>
<sequence length="54" mass="6337">MQPVAAKKRSYYPAMSKKSDEAKISGDFRAIGNDLFKVLNNYEQKHRHPLTNRW</sequence>
<proteinExistence type="predicted"/>
<name>U4TKM9_9LACO</name>
<gene>
    <name evidence="1" type="ORF">L248_2790</name>
</gene>
<evidence type="ECO:0000313" key="2">
    <source>
        <dbReference type="Proteomes" id="UP000030647"/>
    </source>
</evidence>
<dbReference type="AlphaFoldDB" id="U4TKM9"/>
<dbReference type="HOGENOM" id="CLU_3044796_0_0_9"/>